<dbReference type="Proteomes" id="UP000800094">
    <property type="component" value="Unassembled WGS sequence"/>
</dbReference>
<dbReference type="AlphaFoldDB" id="A0A6A6IN06"/>
<evidence type="ECO:0000256" key="2">
    <source>
        <dbReference type="SAM" id="MobiDB-lite"/>
    </source>
</evidence>
<keyword evidence="4" id="KW-1185">Reference proteome</keyword>
<dbReference type="RefSeq" id="XP_033686206.1">
    <property type="nucleotide sequence ID" value="XM_033832013.1"/>
</dbReference>
<organism evidence="3 4">
    <name type="scientific">Trematosphaeria pertusa</name>
    <dbReference type="NCBI Taxonomy" id="390896"/>
    <lineage>
        <taxon>Eukaryota</taxon>
        <taxon>Fungi</taxon>
        <taxon>Dikarya</taxon>
        <taxon>Ascomycota</taxon>
        <taxon>Pezizomycotina</taxon>
        <taxon>Dothideomycetes</taxon>
        <taxon>Pleosporomycetidae</taxon>
        <taxon>Pleosporales</taxon>
        <taxon>Massarineae</taxon>
        <taxon>Trematosphaeriaceae</taxon>
        <taxon>Trematosphaeria</taxon>
    </lineage>
</organism>
<feature type="compositionally biased region" description="Basic and acidic residues" evidence="2">
    <location>
        <begin position="157"/>
        <end position="169"/>
    </location>
</feature>
<gene>
    <name evidence="3" type="ORF">BU26DRAFT_549751</name>
</gene>
<proteinExistence type="predicted"/>
<evidence type="ECO:0000256" key="1">
    <source>
        <dbReference type="SAM" id="Coils"/>
    </source>
</evidence>
<accession>A0A6A6IN06</accession>
<feature type="region of interest" description="Disordered" evidence="2">
    <location>
        <begin position="63"/>
        <end position="123"/>
    </location>
</feature>
<feature type="compositionally biased region" description="Basic residues" evidence="2">
    <location>
        <begin position="223"/>
        <end position="233"/>
    </location>
</feature>
<evidence type="ECO:0000313" key="4">
    <source>
        <dbReference type="Proteomes" id="UP000800094"/>
    </source>
</evidence>
<dbReference type="OrthoDB" id="3796480at2759"/>
<reference evidence="3" key="1">
    <citation type="journal article" date="2020" name="Stud. Mycol.">
        <title>101 Dothideomycetes genomes: a test case for predicting lifestyles and emergence of pathogens.</title>
        <authorList>
            <person name="Haridas S."/>
            <person name="Albert R."/>
            <person name="Binder M."/>
            <person name="Bloem J."/>
            <person name="Labutti K."/>
            <person name="Salamov A."/>
            <person name="Andreopoulos B."/>
            <person name="Baker S."/>
            <person name="Barry K."/>
            <person name="Bills G."/>
            <person name="Bluhm B."/>
            <person name="Cannon C."/>
            <person name="Castanera R."/>
            <person name="Culley D."/>
            <person name="Daum C."/>
            <person name="Ezra D."/>
            <person name="Gonzalez J."/>
            <person name="Henrissat B."/>
            <person name="Kuo A."/>
            <person name="Liang C."/>
            <person name="Lipzen A."/>
            <person name="Lutzoni F."/>
            <person name="Magnuson J."/>
            <person name="Mondo S."/>
            <person name="Nolan M."/>
            <person name="Ohm R."/>
            <person name="Pangilinan J."/>
            <person name="Park H.-J."/>
            <person name="Ramirez L."/>
            <person name="Alfaro M."/>
            <person name="Sun H."/>
            <person name="Tritt A."/>
            <person name="Yoshinaga Y."/>
            <person name="Zwiers L.-H."/>
            <person name="Turgeon B."/>
            <person name="Goodwin S."/>
            <person name="Spatafora J."/>
            <person name="Crous P."/>
            <person name="Grigoriev I."/>
        </authorList>
    </citation>
    <scope>NUCLEOTIDE SEQUENCE</scope>
    <source>
        <strain evidence="3">CBS 122368</strain>
    </source>
</reference>
<feature type="region of interest" description="Disordered" evidence="2">
    <location>
        <begin position="142"/>
        <end position="233"/>
    </location>
</feature>
<feature type="compositionally biased region" description="Polar residues" evidence="2">
    <location>
        <begin position="90"/>
        <end position="108"/>
    </location>
</feature>
<name>A0A6A6IN06_9PLEO</name>
<dbReference type="GeneID" id="54585343"/>
<feature type="compositionally biased region" description="Basic and acidic residues" evidence="2">
    <location>
        <begin position="178"/>
        <end position="187"/>
    </location>
</feature>
<feature type="coiled-coil region" evidence="1">
    <location>
        <begin position="6"/>
        <end position="62"/>
    </location>
</feature>
<dbReference type="EMBL" id="ML987193">
    <property type="protein sequence ID" value="KAF2251202.1"/>
    <property type="molecule type" value="Genomic_DNA"/>
</dbReference>
<evidence type="ECO:0000313" key="3">
    <source>
        <dbReference type="EMBL" id="KAF2251202.1"/>
    </source>
</evidence>
<sequence length="233" mass="26720">MSTFSLEALDRHIENLRSQLQFLNETLDATDHNAPDWLATNLVSLRNKSGRLQDDMQRFRDQIESEGLGVKKTSTKKQRLSVEGMKPESPTHSLSRSASQNRPTSPTNLGAHPPPEPPQPEDGYVARQVDVTEEVNRRLHESRLRRLMDSPSTAQKRKYDVFEDTRMESGGDTEDDGEGHSERERSPVKRLKASRVFEPVLKRKEDRLARGDTHERNGDRADVKRRKVWPYPA</sequence>
<keyword evidence="1" id="KW-0175">Coiled coil</keyword>
<protein>
    <submittedName>
        <fullName evidence="3">Uncharacterized protein</fullName>
    </submittedName>
</protein>
<feature type="compositionally biased region" description="Basic and acidic residues" evidence="2">
    <location>
        <begin position="200"/>
        <end position="222"/>
    </location>
</feature>